<dbReference type="InterPro" id="IPR050271">
    <property type="entry name" value="UDP-glycosyltransferase"/>
</dbReference>
<dbReference type="CDD" id="cd03784">
    <property type="entry name" value="GT1_Gtf-like"/>
    <property type="match status" value="1"/>
</dbReference>
<keyword evidence="5" id="KW-0812">Transmembrane</keyword>
<name>A0A9P0D2K5_9CUCU</name>
<keyword evidence="7" id="KW-1185">Reference proteome</keyword>
<dbReference type="EMBL" id="OV651819">
    <property type="protein sequence ID" value="CAH1113087.1"/>
    <property type="molecule type" value="Genomic_DNA"/>
</dbReference>
<dbReference type="OrthoDB" id="5835829at2759"/>
<comment type="similarity">
    <text evidence="1 4">Belongs to the UDP-glycosyltransferase family.</text>
</comment>
<proteinExistence type="inferred from homology"/>
<evidence type="ECO:0000256" key="5">
    <source>
        <dbReference type="RuleBase" id="RU362059"/>
    </source>
</evidence>
<comment type="catalytic activity">
    <reaction evidence="5">
        <text>glucuronate acceptor + UDP-alpha-D-glucuronate = acceptor beta-D-glucuronoside + UDP + H(+)</text>
        <dbReference type="Rhea" id="RHEA:21032"/>
        <dbReference type="ChEBI" id="CHEBI:15378"/>
        <dbReference type="ChEBI" id="CHEBI:58052"/>
        <dbReference type="ChEBI" id="CHEBI:58223"/>
        <dbReference type="ChEBI" id="CHEBI:132367"/>
        <dbReference type="ChEBI" id="CHEBI:132368"/>
        <dbReference type="EC" id="2.4.1.17"/>
    </reaction>
</comment>
<keyword evidence="5" id="KW-1133">Transmembrane helix</keyword>
<dbReference type="GO" id="GO:0015020">
    <property type="term" value="F:glucuronosyltransferase activity"/>
    <property type="evidence" value="ECO:0007669"/>
    <property type="project" value="UniProtKB-EC"/>
</dbReference>
<dbReference type="InterPro" id="IPR002213">
    <property type="entry name" value="UDP_glucos_trans"/>
</dbReference>
<feature type="signal peptide" evidence="5">
    <location>
        <begin position="1"/>
        <end position="19"/>
    </location>
</feature>
<accession>A0A9P0D2K5</accession>
<evidence type="ECO:0000313" key="6">
    <source>
        <dbReference type="EMBL" id="CAH1113087.1"/>
    </source>
</evidence>
<evidence type="ECO:0000256" key="3">
    <source>
        <dbReference type="ARBA" id="ARBA00022679"/>
    </source>
</evidence>
<dbReference type="FunFam" id="3.40.50.2000:FF:000050">
    <property type="entry name" value="UDP-glucuronosyltransferase"/>
    <property type="match status" value="1"/>
</dbReference>
<keyword evidence="3 4" id="KW-0808">Transferase</keyword>
<dbReference type="SUPFAM" id="SSF53756">
    <property type="entry name" value="UDP-Glycosyltransferase/glycogen phosphorylase"/>
    <property type="match status" value="1"/>
</dbReference>
<organism evidence="6 7">
    <name type="scientific">Psylliodes chrysocephalus</name>
    <dbReference type="NCBI Taxonomy" id="3402493"/>
    <lineage>
        <taxon>Eukaryota</taxon>
        <taxon>Metazoa</taxon>
        <taxon>Ecdysozoa</taxon>
        <taxon>Arthropoda</taxon>
        <taxon>Hexapoda</taxon>
        <taxon>Insecta</taxon>
        <taxon>Pterygota</taxon>
        <taxon>Neoptera</taxon>
        <taxon>Endopterygota</taxon>
        <taxon>Coleoptera</taxon>
        <taxon>Polyphaga</taxon>
        <taxon>Cucujiformia</taxon>
        <taxon>Chrysomeloidea</taxon>
        <taxon>Chrysomelidae</taxon>
        <taxon>Galerucinae</taxon>
        <taxon>Alticini</taxon>
        <taxon>Psylliodes</taxon>
    </lineage>
</organism>
<dbReference type="PANTHER" id="PTHR48043">
    <property type="entry name" value="EG:EG0003.4 PROTEIN-RELATED"/>
    <property type="match status" value="1"/>
</dbReference>
<sequence>MQYYYTYSLLLIFCNIANCAKILGIFPCPGYSHFILGEKLFGELAKRGHEVTVISEFEPNEKIENYVTIKTKKSEPFDNEFVLTWSRANPFFLNKNFLDNGIKQSEDFLQQKNVQEFINSNRTFDLVIVDNFINEAHMAFAEHFKAPLVVFSSQPLMEWNYHFVGNVKLPSISPHYVTAYKNQMSFFERLNNLMLSSFDFVYKELKYFPAQQALVDKYFPNKMNLKNVFTNTEMLLLFSHPLTTGPALTTSSVVEVGGFQIESKKLPNDVQTVLDGAKNGAILVSLGTNIQCKSLSKEQLNAFLNVFRKFPQTILWKCELEIPDKPDNLFLSKWLPQSPILAHPNTIAFITHGGLLSVTEAIHYGVPMITIPVFGDQIMNSVRIEKNGIAERLDFLDLTENKIYEAVRKVTTNPEYKKQMQRVSRIFRDQPSKPLDRAIHTVEYVLKYKPGSLIRSPALRLWWFQLYMLDVLFFIFVFIFLFYLLISLVFRKLMFSAKQNKRKTA</sequence>
<keyword evidence="5" id="KW-0732">Signal</keyword>
<dbReference type="PANTHER" id="PTHR48043:SF159">
    <property type="entry name" value="EG:EG0003.4 PROTEIN-RELATED"/>
    <property type="match status" value="1"/>
</dbReference>
<evidence type="ECO:0000256" key="1">
    <source>
        <dbReference type="ARBA" id="ARBA00009995"/>
    </source>
</evidence>
<feature type="transmembrane region" description="Helical" evidence="5">
    <location>
        <begin position="462"/>
        <end position="490"/>
    </location>
</feature>
<dbReference type="InterPro" id="IPR035595">
    <property type="entry name" value="UDP_glycos_trans_CS"/>
</dbReference>
<dbReference type="AlphaFoldDB" id="A0A9P0D2K5"/>
<dbReference type="GO" id="GO:0016020">
    <property type="term" value="C:membrane"/>
    <property type="evidence" value="ECO:0007669"/>
    <property type="project" value="UniProtKB-SubCell"/>
</dbReference>
<evidence type="ECO:0000256" key="4">
    <source>
        <dbReference type="RuleBase" id="RU003718"/>
    </source>
</evidence>
<dbReference type="Pfam" id="PF00201">
    <property type="entry name" value="UDPGT"/>
    <property type="match status" value="1"/>
</dbReference>
<dbReference type="PROSITE" id="PS00375">
    <property type="entry name" value="UDPGT"/>
    <property type="match status" value="1"/>
</dbReference>
<evidence type="ECO:0000256" key="2">
    <source>
        <dbReference type="ARBA" id="ARBA00022676"/>
    </source>
</evidence>
<dbReference type="Proteomes" id="UP001153636">
    <property type="component" value="Chromosome 7"/>
</dbReference>
<feature type="chain" id="PRO_5040535437" description="UDP-glucuronosyltransferase" evidence="5">
    <location>
        <begin position="20"/>
        <end position="505"/>
    </location>
</feature>
<dbReference type="Gene3D" id="3.40.50.2000">
    <property type="entry name" value="Glycogen Phosphorylase B"/>
    <property type="match status" value="2"/>
</dbReference>
<comment type="subcellular location">
    <subcellularLocation>
        <location evidence="5">Membrane</location>
        <topology evidence="5">Single-pass membrane protein</topology>
    </subcellularLocation>
</comment>
<gene>
    <name evidence="6" type="ORF">PSYICH_LOCUS13064</name>
</gene>
<keyword evidence="2 4" id="KW-0328">Glycosyltransferase</keyword>
<dbReference type="EC" id="2.4.1.17" evidence="5"/>
<keyword evidence="5" id="KW-0472">Membrane</keyword>
<reference evidence="6" key="1">
    <citation type="submission" date="2022-01" db="EMBL/GenBank/DDBJ databases">
        <authorList>
            <person name="King R."/>
        </authorList>
    </citation>
    <scope>NUCLEOTIDE SEQUENCE</scope>
</reference>
<evidence type="ECO:0000313" key="7">
    <source>
        <dbReference type="Proteomes" id="UP001153636"/>
    </source>
</evidence>
<protein>
    <recommendedName>
        <fullName evidence="5">UDP-glucuronosyltransferase</fullName>
        <ecNumber evidence="5">2.4.1.17</ecNumber>
    </recommendedName>
</protein>